<accession>A0A5P3VUR2</accession>
<protein>
    <submittedName>
        <fullName evidence="2">Uncharacterized protein</fullName>
    </submittedName>
</protein>
<dbReference type="AlphaFoldDB" id="A0A5P3VUR2"/>
<dbReference type="Proteomes" id="UP000325743">
    <property type="component" value="Chromosome 2"/>
</dbReference>
<keyword evidence="1" id="KW-0812">Transmembrane</keyword>
<keyword evidence="1" id="KW-0472">Membrane</keyword>
<evidence type="ECO:0000256" key="1">
    <source>
        <dbReference type="SAM" id="Phobius"/>
    </source>
</evidence>
<name>A0A5P3VUR2_9BURK</name>
<evidence type="ECO:0000313" key="2">
    <source>
        <dbReference type="EMBL" id="QEZ48529.1"/>
    </source>
</evidence>
<dbReference type="EMBL" id="CP032519">
    <property type="protein sequence ID" value="QEZ48529.1"/>
    <property type="molecule type" value="Genomic_DNA"/>
</dbReference>
<feature type="transmembrane region" description="Helical" evidence="1">
    <location>
        <begin position="28"/>
        <end position="50"/>
    </location>
</feature>
<reference evidence="2 3" key="1">
    <citation type="submission" date="2018-09" db="EMBL/GenBank/DDBJ databases">
        <title>Complete genome sequence of Cupriavidus oxalaticus T2, a bacterium capable of phenol tolerance and degradation.</title>
        <authorList>
            <person name="Yan J."/>
        </authorList>
    </citation>
    <scope>NUCLEOTIDE SEQUENCE [LARGE SCALE GENOMIC DNA]</scope>
    <source>
        <strain evidence="2 3">T2</strain>
    </source>
</reference>
<sequence length="151" mass="16099">MFCAGETAAVGLLASTLADTVAASPAGMLWWHGVLVLLPVVAGVAVVGSWRRWTRALRWRCTAMLPAPDGKGPLWVRIEAPGAGRHEVVVSGFWQAGGVSVLRLASRVSGLPGALFLPWQAVSPELSRRLQRAARVALQVQPETAARERVC</sequence>
<keyword evidence="1" id="KW-1133">Transmembrane helix</keyword>
<evidence type="ECO:0000313" key="3">
    <source>
        <dbReference type="Proteomes" id="UP000325743"/>
    </source>
</evidence>
<gene>
    <name evidence="2" type="ORF">D2917_24250</name>
</gene>
<proteinExistence type="predicted"/>
<organism evidence="2 3">
    <name type="scientific">Cupriavidus oxalaticus</name>
    <dbReference type="NCBI Taxonomy" id="96344"/>
    <lineage>
        <taxon>Bacteria</taxon>
        <taxon>Pseudomonadati</taxon>
        <taxon>Pseudomonadota</taxon>
        <taxon>Betaproteobacteria</taxon>
        <taxon>Burkholderiales</taxon>
        <taxon>Burkholderiaceae</taxon>
        <taxon>Cupriavidus</taxon>
    </lineage>
</organism>